<dbReference type="SMART" id="SM00100">
    <property type="entry name" value="cNMP"/>
    <property type="match status" value="1"/>
</dbReference>
<dbReference type="SUPFAM" id="SSF46785">
    <property type="entry name" value="Winged helix' DNA-binding domain"/>
    <property type="match status" value="1"/>
</dbReference>
<evidence type="ECO:0000256" key="1">
    <source>
        <dbReference type="ARBA" id="ARBA00023015"/>
    </source>
</evidence>
<sequence length="235" mass="27139">MQTLSNKRERLSDELRQLLKSIGTVRSIHEDSYLFHQGMDAKEMYLIKSGLIQISMLSSEGEEMVLRICRTDDIVGELTLFCDDPKYLLNAKIIESGEVFVINIDKLQKELMINHHLSIEMMKWVSNHMRKFQTKLRDLLLNGKKGALYSTLIRLSNSYGVQRNDGILIDMAFTNQELARFCGATREYINRMLGELRKKGILSIDSSGKILIKNLQYLKEKNRCENCPVEICNID</sequence>
<dbReference type="EMBL" id="CCRF01000010">
    <property type="protein sequence ID" value="CEE00205.1"/>
    <property type="molecule type" value="Genomic_DNA"/>
</dbReference>
<dbReference type="CDD" id="cd00092">
    <property type="entry name" value="HTH_CRP"/>
    <property type="match status" value="1"/>
</dbReference>
<keyword evidence="4" id="KW-0804">Transcription</keyword>
<dbReference type="InterPro" id="IPR036388">
    <property type="entry name" value="WH-like_DNA-bd_sf"/>
</dbReference>
<dbReference type="InterPro" id="IPR050397">
    <property type="entry name" value="Env_Response_Regulators"/>
</dbReference>
<dbReference type="SUPFAM" id="SSF51206">
    <property type="entry name" value="cAMP-binding domain-like"/>
    <property type="match status" value="1"/>
</dbReference>
<dbReference type="SMART" id="SM00419">
    <property type="entry name" value="HTH_CRP"/>
    <property type="match status" value="1"/>
</dbReference>
<dbReference type="PRINTS" id="PR00034">
    <property type="entry name" value="HTHCRP"/>
</dbReference>
<dbReference type="PROSITE" id="PS50042">
    <property type="entry name" value="CNMP_BINDING_3"/>
    <property type="match status" value="1"/>
</dbReference>
<reference evidence="7 10" key="1">
    <citation type="submission" date="2014-07" db="EMBL/GenBank/DDBJ databases">
        <authorList>
            <person name="Wibberg Daniel"/>
        </authorList>
    </citation>
    <scope>NUCLEOTIDE SEQUENCE [LARGE SCALE GENOMIC DNA]</scope>
</reference>
<dbReference type="PATRIC" id="fig|35841.7.peg.1604"/>
<dbReference type="Pfam" id="PF00027">
    <property type="entry name" value="cNMP_binding"/>
    <property type="match status" value="1"/>
</dbReference>
<reference evidence="8 9" key="2">
    <citation type="submission" date="2015-01" db="EMBL/GenBank/DDBJ databases">
        <title>Draft Genome Sequences of Four Bacillus thermoamylovorans Strains, Isolated From Food Products.</title>
        <authorList>
            <person name="Krawcyk A.O."/>
            <person name="Berendsen E.M."/>
            <person name="Eijlander R.T."/>
            <person name="de Jong A."/>
            <person name="Wells-Bennik M."/>
            <person name="Kuipers O.P."/>
        </authorList>
    </citation>
    <scope>NUCLEOTIDE SEQUENCE [LARGE SCALE GENOMIC DNA]</scope>
    <source>
        <strain evidence="8 9">B4167</strain>
    </source>
</reference>
<evidence type="ECO:0000313" key="7">
    <source>
        <dbReference type="EMBL" id="CEE00205.1"/>
    </source>
</evidence>
<dbReference type="InterPro" id="IPR014710">
    <property type="entry name" value="RmlC-like_jellyroll"/>
</dbReference>
<dbReference type="GO" id="GO:0003700">
    <property type="term" value="F:DNA-binding transcription factor activity"/>
    <property type="evidence" value="ECO:0007669"/>
    <property type="project" value="TreeGrafter"/>
</dbReference>
<proteinExistence type="predicted"/>
<dbReference type="InterPro" id="IPR018490">
    <property type="entry name" value="cNMP-bd_dom_sf"/>
</dbReference>
<dbReference type="GO" id="GO:0005829">
    <property type="term" value="C:cytosol"/>
    <property type="evidence" value="ECO:0007669"/>
    <property type="project" value="TreeGrafter"/>
</dbReference>
<dbReference type="Gene3D" id="2.60.120.10">
    <property type="entry name" value="Jelly Rolls"/>
    <property type="match status" value="1"/>
</dbReference>
<dbReference type="EMBL" id="JXLU01000076">
    <property type="protein sequence ID" value="KIO72976.1"/>
    <property type="molecule type" value="Genomic_DNA"/>
</dbReference>
<gene>
    <name evidence="7" type="primary">fnr</name>
    <name evidence="8" type="ORF">B4167_2534</name>
    <name evidence="7" type="ORF">BT1A1_0344</name>
</gene>
<evidence type="ECO:0000313" key="10">
    <source>
        <dbReference type="Proteomes" id="UP000040576"/>
    </source>
</evidence>
<dbReference type="Proteomes" id="UP000032076">
    <property type="component" value="Unassembled WGS sequence"/>
</dbReference>
<accession>A0A090IXD7</accession>
<evidence type="ECO:0000256" key="4">
    <source>
        <dbReference type="ARBA" id="ARBA00023163"/>
    </source>
</evidence>
<dbReference type="Gene3D" id="1.10.10.10">
    <property type="entry name" value="Winged helix-like DNA-binding domain superfamily/Winged helix DNA-binding domain"/>
    <property type="match status" value="1"/>
</dbReference>
<name>A0A090IXD7_9BACI</name>
<dbReference type="GO" id="GO:0003677">
    <property type="term" value="F:DNA binding"/>
    <property type="evidence" value="ECO:0007669"/>
    <property type="project" value="UniProtKB-KW"/>
</dbReference>
<dbReference type="InterPro" id="IPR000595">
    <property type="entry name" value="cNMP-bd_dom"/>
</dbReference>
<dbReference type="InterPro" id="IPR036390">
    <property type="entry name" value="WH_DNA-bd_sf"/>
</dbReference>
<evidence type="ECO:0000313" key="8">
    <source>
        <dbReference type="EMBL" id="KIO72976.1"/>
    </source>
</evidence>
<dbReference type="Pfam" id="PF13545">
    <property type="entry name" value="HTH_Crp_2"/>
    <property type="match status" value="1"/>
</dbReference>
<dbReference type="PANTHER" id="PTHR24567:SF74">
    <property type="entry name" value="HTH-TYPE TRANSCRIPTIONAL REGULATOR ARCR"/>
    <property type="match status" value="1"/>
</dbReference>
<keyword evidence="1" id="KW-0805">Transcription regulation</keyword>
<evidence type="ECO:0000259" key="6">
    <source>
        <dbReference type="PROSITE" id="PS51063"/>
    </source>
</evidence>
<dbReference type="PANTHER" id="PTHR24567">
    <property type="entry name" value="CRP FAMILY TRANSCRIPTIONAL REGULATORY PROTEIN"/>
    <property type="match status" value="1"/>
</dbReference>
<dbReference type="Proteomes" id="UP000040576">
    <property type="component" value="Unassembled WGS sequence"/>
</dbReference>
<dbReference type="InterPro" id="IPR012318">
    <property type="entry name" value="HTH_CRP"/>
</dbReference>
<organism evidence="7 10">
    <name type="scientific">Caldibacillus thermoamylovorans</name>
    <dbReference type="NCBI Taxonomy" id="35841"/>
    <lineage>
        <taxon>Bacteria</taxon>
        <taxon>Bacillati</taxon>
        <taxon>Bacillota</taxon>
        <taxon>Bacilli</taxon>
        <taxon>Bacillales</taxon>
        <taxon>Bacillaceae</taxon>
        <taxon>Caldibacillus</taxon>
    </lineage>
</organism>
<evidence type="ECO:0000259" key="5">
    <source>
        <dbReference type="PROSITE" id="PS50042"/>
    </source>
</evidence>
<evidence type="ECO:0000256" key="2">
    <source>
        <dbReference type="ARBA" id="ARBA00023125"/>
    </source>
</evidence>
<dbReference type="RefSeq" id="WP_034767420.1">
    <property type="nucleotide sequence ID" value="NZ_CCRF01000010.1"/>
</dbReference>
<evidence type="ECO:0000313" key="9">
    <source>
        <dbReference type="Proteomes" id="UP000032076"/>
    </source>
</evidence>
<keyword evidence="10" id="KW-1185">Reference proteome</keyword>
<evidence type="ECO:0000256" key="3">
    <source>
        <dbReference type="ARBA" id="ARBA00023159"/>
    </source>
</evidence>
<dbReference type="PROSITE" id="PS51063">
    <property type="entry name" value="HTH_CRP_2"/>
    <property type="match status" value="1"/>
</dbReference>
<keyword evidence="3" id="KW-0010">Activator</keyword>
<dbReference type="CDD" id="cd00038">
    <property type="entry name" value="CAP_ED"/>
    <property type="match status" value="1"/>
</dbReference>
<keyword evidence="2" id="KW-0238">DNA-binding</keyword>
<protein>
    <submittedName>
        <fullName evidence="7">Anaerobic regulatory protein</fullName>
    </submittedName>
</protein>
<dbReference type="AlphaFoldDB" id="A0A090IXD7"/>
<feature type="domain" description="Cyclic nucleotide-binding" evidence="5">
    <location>
        <begin position="13"/>
        <end position="86"/>
    </location>
</feature>
<feature type="domain" description="HTH crp-type" evidence="6">
    <location>
        <begin position="142"/>
        <end position="216"/>
    </location>
</feature>